<feature type="compositionally biased region" description="Polar residues" evidence="1">
    <location>
        <begin position="96"/>
        <end position="108"/>
    </location>
</feature>
<sequence length="965" mass="109499">MKNVASHLFRGKQASSALSFSRFFRGVVFGVDTLGSNSNLSLRKSLSNHHHTRNTSVRSFHTLSSLLAKDEVTTKSLSSSTGPGGNGSGAEHNHVEQPTASDDPNQKSIYMAPQPTANNNSPIQVVSTIVLSFTNYDEWTKEEVASILCMKKGEGGASLTVDDVKPLVDAGFKGNSLDNIVKDIKEVGRLAAIASLSQSKDCAQVPSSTCKTVVNWVNETLMPKLFRLWDKDQTKDALCQSKLNGGAGLTIEQAQPFYDAKFDGTTLSKIVYELEKAQQNGNELSANDIVKQIFENQIDLSTCTTVVNWIKDKLIEKNKIQLPLLKIVSKHSKPKYIPDKYIEIIPNFSDEELYLLQEISELKLRDLSHVHHGLDRLIFNDMLNREQAKQAILDLSARQYEASQQEKINKQDLTFLIAKGGSGSGKTRIMSEVVKILSKAEPQYIFKNSSIIYFNFTNGFVLQNDVERDSSIISLISSRIIYAAFEQGEEIAKRIPKITNDYFLYELLRIISSKLHEQLKVEQSMPIPLILAFDEYQRVTRLNQNLNTQLQHKIGWYMRHFQKKQGLILFPSFSGTLMESDAKFEPTDYQIRTVPLPSLRQEDVEIIMKEQDLIEFYTPKYQIFWSIIGVVPRHLEWAVRFAKEIKNNTTMPLETKISNIYGNVVKEVYKIYQPSDEVDVYQYLSILTLSGFPYSTHKALKYDSRVEELTSQGRIYKTNDHIGLPLPAIDILSESNEKIPKSLFNDFVYTSTKPDWEKFEELCLKTITCKLNYILKLKPIEPVNTFTVGELFQGAHMTDKLAHMTLTTNIGTKAYYRYVEVVETISKSLVQNENMHNVITKAKPNQQGVDGFLPVFVSGGRKVLFVVQNKFMNDDSQIRTLEPKQLCDYYNKALLDIEGYDIYPVIFSRKKVSDNTAKSVRTGIIPTSKETPCPKLILVSGDCFDAFFHPFIANILKLREKSYEE</sequence>
<evidence type="ECO:0000256" key="1">
    <source>
        <dbReference type="SAM" id="MobiDB-lite"/>
    </source>
</evidence>
<dbReference type="AlphaFoldDB" id="A0A6A5B9T7"/>
<gene>
    <name evidence="2" type="ORF">FDP41_006647</name>
</gene>
<comment type="caution">
    <text evidence="2">The sequence shown here is derived from an EMBL/GenBank/DDBJ whole genome shotgun (WGS) entry which is preliminary data.</text>
</comment>
<dbReference type="VEuPathDB" id="AmoebaDB:NF0132260"/>
<dbReference type="EMBL" id="VFQX01000053">
    <property type="protein sequence ID" value="KAF0974037.1"/>
    <property type="molecule type" value="Genomic_DNA"/>
</dbReference>
<evidence type="ECO:0000313" key="2">
    <source>
        <dbReference type="EMBL" id="KAF0974037.1"/>
    </source>
</evidence>
<accession>A0A6A5B9T7</accession>
<dbReference type="VEuPathDB" id="AmoebaDB:NfTy_074260"/>
<feature type="region of interest" description="Disordered" evidence="1">
    <location>
        <begin position="71"/>
        <end position="117"/>
    </location>
</feature>
<dbReference type="SUPFAM" id="SSF52540">
    <property type="entry name" value="P-loop containing nucleoside triphosphate hydrolases"/>
    <property type="match status" value="1"/>
</dbReference>
<name>A0A6A5B9T7_NAEFO</name>
<dbReference type="VEuPathDB" id="AmoebaDB:NF0118510"/>
<proteinExistence type="predicted"/>
<protein>
    <submittedName>
        <fullName evidence="2">Uncharacterized protein</fullName>
    </submittedName>
</protein>
<keyword evidence="3" id="KW-1185">Reference proteome</keyword>
<dbReference type="RefSeq" id="XP_044558750.1">
    <property type="nucleotide sequence ID" value="XM_044710304.1"/>
</dbReference>
<reference evidence="2 3" key="1">
    <citation type="journal article" date="2019" name="Sci. Rep.">
        <title>Nanopore sequencing improves the draft genome of the human pathogenic amoeba Naegleria fowleri.</title>
        <authorList>
            <person name="Liechti N."/>
            <person name="Schurch N."/>
            <person name="Bruggmann R."/>
            <person name="Wittwer M."/>
        </authorList>
    </citation>
    <scope>NUCLEOTIDE SEQUENCE [LARGE SCALE GENOMIC DNA]</scope>
    <source>
        <strain evidence="2 3">ATCC 30894</strain>
    </source>
</reference>
<dbReference type="VEuPathDB" id="AmoebaDB:NF0092860"/>
<dbReference type="InterPro" id="IPR027417">
    <property type="entry name" value="P-loop_NTPase"/>
</dbReference>
<organism evidence="2 3">
    <name type="scientific">Naegleria fowleri</name>
    <name type="common">Brain eating amoeba</name>
    <dbReference type="NCBI Taxonomy" id="5763"/>
    <lineage>
        <taxon>Eukaryota</taxon>
        <taxon>Discoba</taxon>
        <taxon>Heterolobosea</taxon>
        <taxon>Tetramitia</taxon>
        <taxon>Eutetramitia</taxon>
        <taxon>Vahlkampfiidae</taxon>
        <taxon>Naegleria</taxon>
    </lineage>
</organism>
<dbReference type="VEuPathDB" id="AmoebaDB:FDP41_006647"/>
<dbReference type="OrthoDB" id="2306579at2759"/>
<dbReference type="Proteomes" id="UP000444721">
    <property type="component" value="Unassembled WGS sequence"/>
</dbReference>
<evidence type="ECO:0000313" key="3">
    <source>
        <dbReference type="Proteomes" id="UP000444721"/>
    </source>
</evidence>
<dbReference type="VEuPathDB" id="AmoebaDB:NF0118520"/>
<dbReference type="GeneID" id="68113865"/>